<dbReference type="GO" id="GO:0016787">
    <property type="term" value="F:hydrolase activity"/>
    <property type="evidence" value="ECO:0007669"/>
    <property type="project" value="UniProtKB-KW"/>
</dbReference>
<proteinExistence type="predicted"/>
<dbReference type="Gene3D" id="3.60.15.10">
    <property type="entry name" value="Ribonuclease Z/Hydroxyacylglutathione hydrolase-like"/>
    <property type="match status" value="1"/>
</dbReference>
<dbReference type="AlphaFoldDB" id="A0A2C9ZTT1"/>
<dbReference type="InterPro" id="IPR036866">
    <property type="entry name" value="RibonucZ/Hydroxyglut_hydro"/>
</dbReference>
<dbReference type="GO" id="GO:0046872">
    <property type="term" value="F:metal ion binding"/>
    <property type="evidence" value="ECO:0007669"/>
    <property type="project" value="UniProtKB-KW"/>
</dbReference>
<dbReference type="SUPFAM" id="SSF56281">
    <property type="entry name" value="Metallo-hydrolase/oxidoreductase"/>
    <property type="match status" value="1"/>
</dbReference>
<sequence>MTVSGFTFNAFSENTYLLHDATNQCVVVDPGCYSRQEQAALKEFVQTQGLEVVLLLNTHCHIDHVLGNQFILDTYNVPFLIHEADLGTLRAVASYAAPYGFPQYTPAEPTGFLTPAQPVEFGDTTLEVRFAPGHAPGHVIFYHAPSKVVLGGDVLFRQSIGRTDLPGGDHATLISSIRTQLLTLPDDVTVYPGHGPATTIGAERISNPFLR</sequence>
<evidence type="ECO:0000256" key="3">
    <source>
        <dbReference type="ARBA" id="ARBA00022801"/>
    </source>
</evidence>
<evidence type="ECO:0000313" key="7">
    <source>
        <dbReference type="Proteomes" id="UP000194873"/>
    </source>
</evidence>
<dbReference type="SMART" id="SM00849">
    <property type="entry name" value="Lactamase_B"/>
    <property type="match status" value="1"/>
</dbReference>
<keyword evidence="7" id="KW-1185">Reference proteome</keyword>
<dbReference type="PANTHER" id="PTHR46233:SF3">
    <property type="entry name" value="HYDROXYACYLGLUTATHIONE HYDROLASE GLOC"/>
    <property type="match status" value="1"/>
</dbReference>
<gene>
    <name evidence="6" type="ORF">BXP70_26590</name>
</gene>
<reference evidence="6 7" key="1">
    <citation type="submission" date="2017-01" db="EMBL/GenBank/DDBJ databases">
        <title>A new Hymenobacter.</title>
        <authorList>
            <person name="Liang Y."/>
            <person name="Feng F."/>
        </authorList>
    </citation>
    <scope>NUCLEOTIDE SEQUENCE [LARGE SCALE GENOMIC DNA]</scope>
    <source>
        <strain evidence="6">MIMBbqt21</strain>
    </source>
</reference>
<dbReference type="RefSeq" id="WP_086597154.1">
    <property type="nucleotide sequence ID" value="NZ_MTSE01000035.1"/>
</dbReference>
<keyword evidence="3 6" id="KW-0378">Hydrolase</keyword>
<evidence type="ECO:0000256" key="2">
    <source>
        <dbReference type="ARBA" id="ARBA00022723"/>
    </source>
</evidence>
<comment type="caution">
    <text evidence="6">The sequence shown here is derived from an EMBL/GenBank/DDBJ whole genome shotgun (WGS) entry which is preliminary data.</text>
</comment>
<dbReference type="InterPro" id="IPR001279">
    <property type="entry name" value="Metallo-B-lactamas"/>
</dbReference>
<evidence type="ECO:0000256" key="1">
    <source>
        <dbReference type="ARBA" id="ARBA00001947"/>
    </source>
</evidence>
<name>A0A2C9ZTT1_9BACT</name>
<dbReference type="EMBL" id="MTSE01000035">
    <property type="protein sequence ID" value="OUJ69337.1"/>
    <property type="molecule type" value="Genomic_DNA"/>
</dbReference>
<dbReference type="Pfam" id="PF00753">
    <property type="entry name" value="Lactamase_B"/>
    <property type="match status" value="1"/>
</dbReference>
<protein>
    <submittedName>
        <fullName evidence="6">MBL fold hydrolase</fullName>
    </submittedName>
</protein>
<dbReference type="CDD" id="cd06262">
    <property type="entry name" value="metallo-hydrolase-like_MBL-fold"/>
    <property type="match status" value="1"/>
</dbReference>
<evidence type="ECO:0000313" key="6">
    <source>
        <dbReference type="EMBL" id="OUJ69337.1"/>
    </source>
</evidence>
<accession>A0A2C9ZTT1</accession>
<feature type="domain" description="Metallo-beta-lactamase" evidence="5">
    <location>
        <begin position="12"/>
        <end position="194"/>
    </location>
</feature>
<keyword evidence="2" id="KW-0479">Metal-binding</keyword>
<organism evidence="6 7">
    <name type="scientific">Hymenobacter crusticola</name>
    <dbReference type="NCBI Taxonomy" id="1770526"/>
    <lineage>
        <taxon>Bacteria</taxon>
        <taxon>Pseudomonadati</taxon>
        <taxon>Bacteroidota</taxon>
        <taxon>Cytophagia</taxon>
        <taxon>Cytophagales</taxon>
        <taxon>Hymenobacteraceae</taxon>
        <taxon>Hymenobacter</taxon>
    </lineage>
</organism>
<keyword evidence="4" id="KW-0862">Zinc</keyword>
<evidence type="ECO:0000259" key="5">
    <source>
        <dbReference type="SMART" id="SM00849"/>
    </source>
</evidence>
<dbReference type="OrthoDB" id="9802248at2"/>
<evidence type="ECO:0000256" key="4">
    <source>
        <dbReference type="ARBA" id="ARBA00022833"/>
    </source>
</evidence>
<dbReference type="InterPro" id="IPR051453">
    <property type="entry name" value="MBL_Glyoxalase_II"/>
</dbReference>
<dbReference type="PANTHER" id="PTHR46233">
    <property type="entry name" value="HYDROXYACYLGLUTATHIONE HYDROLASE GLOC"/>
    <property type="match status" value="1"/>
</dbReference>
<comment type="cofactor">
    <cofactor evidence="1">
        <name>Zn(2+)</name>
        <dbReference type="ChEBI" id="CHEBI:29105"/>
    </cofactor>
</comment>
<dbReference type="Proteomes" id="UP000194873">
    <property type="component" value="Unassembled WGS sequence"/>
</dbReference>